<comment type="caution">
    <text evidence="2">The sequence shown here is derived from an EMBL/GenBank/DDBJ whole genome shotgun (WGS) entry which is preliminary data.</text>
</comment>
<dbReference type="AlphaFoldDB" id="A0AAD9QQ82"/>
<keyword evidence="1" id="KW-0812">Transmembrane</keyword>
<protein>
    <recommendedName>
        <fullName evidence="4">G-protein coupled receptors family 1 profile domain-containing protein</fullName>
    </recommendedName>
</protein>
<evidence type="ECO:0000313" key="3">
    <source>
        <dbReference type="Proteomes" id="UP001249851"/>
    </source>
</evidence>
<proteinExistence type="predicted"/>
<organism evidence="2 3">
    <name type="scientific">Acropora cervicornis</name>
    <name type="common">Staghorn coral</name>
    <dbReference type="NCBI Taxonomy" id="6130"/>
    <lineage>
        <taxon>Eukaryota</taxon>
        <taxon>Metazoa</taxon>
        <taxon>Cnidaria</taxon>
        <taxon>Anthozoa</taxon>
        <taxon>Hexacorallia</taxon>
        <taxon>Scleractinia</taxon>
        <taxon>Astrocoeniina</taxon>
        <taxon>Acroporidae</taxon>
        <taxon>Acropora</taxon>
    </lineage>
</organism>
<reference evidence="2" key="1">
    <citation type="journal article" date="2023" name="G3 (Bethesda)">
        <title>Whole genome assembly and annotation of the endangered Caribbean coral Acropora cervicornis.</title>
        <authorList>
            <person name="Selwyn J.D."/>
            <person name="Vollmer S.V."/>
        </authorList>
    </citation>
    <scope>NUCLEOTIDE SEQUENCE</scope>
    <source>
        <strain evidence="2">K2</strain>
    </source>
</reference>
<keyword evidence="3" id="KW-1185">Reference proteome</keyword>
<feature type="transmembrane region" description="Helical" evidence="1">
    <location>
        <begin position="29"/>
        <end position="57"/>
    </location>
</feature>
<gene>
    <name evidence="2" type="ORF">P5673_011312</name>
</gene>
<dbReference type="Proteomes" id="UP001249851">
    <property type="component" value="Unassembled WGS sequence"/>
</dbReference>
<name>A0AAD9QQ82_ACRCE</name>
<evidence type="ECO:0008006" key="4">
    <source>
        <dbReference type="Google" id="ProtNLM"/>
    </source>
</evidence>
<dbReference type="CDD" id="cd00637">
    <property type="entry name" value="7tm_classA_rhodopsin-like"/>
    <property type="match status" value="1"/>
</dbReference>
<keyword evidence="1" id="KW-0472">Membrane</keyword>
<evidence type="ECO:0000256" key="1">
    <source>
        <dbReference type="SAM" id="Phobius"/>
    </source>
</evidence>
<evidence type="ECO:0000313" key="2">
    <source>
        <dbReference type="EMBL" id="KAK2565344.1"/>
    </source>
</evidence>
<keyword evidence="1" id="KW-1133">Transmembrane helix</keyword>
<dbReference type="SUPFAM" id="SSF81321">
    <property type="entry name" value="Family A G protein-coupled receptor-like"/>
    <property type="match status" value="1"/>
</dbReference>
<reference evidence="2" key="2">
    <citation type="journal article" date="2023" name="Science">
        <title>Genomic signatures of disease resistance in endangered staghorn corals.</title>
        <authorList>
            <person name="Vollmer S.V."/>
            <person name="Selwyn J.D."/>
            <person name="Despard B.A."/>
            <person name="Roesel C.L."/>
        </authorList>
    </citation>
    <scope>NUCLEOTIDE SEQUENCE</scope>
    <source>
        <strain evidence="2">K2</strain>
    </source>
</reference>
<accession>A0AAD9QQ82</accession>
<sequence length="148" mass="16343">MENISHESNLNQLSRNASDEALQFHPTELVALIIQIIITTTACPFTILLNILVISAVKKTPHLQSKPNILLACLAATDAFIGLTAQPSSILVELFRLIDMKSLAVKIQQYFHNGALLAAWFLEYPIGSLSLRVLQNLGESNPFINFSK</sequence>
<dbReference type="Gene3D" id="1.20.1070.10">
    <property type="entry name" value="Rhodopsin 7-helix transmembrane proteins"/>
    <property type="match status" value="1"/>
</dbReference>
<dbReference type="EMBL" id="JARQWQ010000020">
    <property type="protein sequence ID" value="KAK2565344.1"/>
    <property type="molecule type" value="Genomic_DNA"/>
</dbReference>